<proteinExistence type="inferred from homology"/>
<dbReference type="AlphaFoldDB" id="A0A2A4X160"/>
<dbReference type="PANTHER" id="PTHR47892">
    <property type="entry name" value="UNIVERSAL STRESS PROTEIN E"/>
    <property type="match status" value="1"/>
</dbReference>
<feature type="domain" description="UspA" evidence="6">
    <location>
        <begin position="184"/>
        <end position="291"/>
    </location>
</feature>
<evidence type="ECO:0000256" key="5">
    <source>
        <dbReference type="SAM" id="Coils"/>
    </source>
</evidence>
<name>A0A2A4X160_9GAMM</name>
<gene>
    <name evidence="7" type="ORF">COB20_10695</name>
</gene>
<comment type="subcellular location">
    <subcellularLocation>
        <location evidence="1">Cytoplasm</location>
    </subcellularLocation>
</comment>
<evidence type="ECO:0000256" key="1">
    <source>
        <dbReference type="ARBA" id="ARBA00004496"/>
    </source>
</evidence>
<keyword evidence="3" id="KW-0963">Cytoplasm</keyword>
<comment type="similarity">
    <text evidence="2">Belongs to the universal stress protein A family.</text>
</comment>
<dbReference type="CDD" id="cd00293">
    <property type="entry name" value="USP-like"/>
    <property type="match status" value="1"/>
</dbReference>
<feature type="domain" description="UspA" evidence="6">
    <location>
        <begin position="6"/>
        <end position="147"/>
    </location>
</feature>
<evidence type="ECO:0000256" key="2">
    <source>
        <dbReference type="ARBA" id="ARBA00008791"/>
    </source>
</evidence>
<organism evidence="7 8">
    <name type="scientific">SAR86 cluster bacterium</name>
    <dbReference type="NCBI Taxonomy" id="2030880"/>
    <lineage>
        <taxon>Bacteria</taxon>
        <taxon>Pseudomonadati</taxon>
        <taxon>Pseudomonadota</taxon>
        <taxon>Gammaproteobacteria</taxon>
        <taxon>SAR86 cluster</taxon>
    </lineage>
</organism>
<dbReference type="SUPFAM" id="SSF52402">
    <property type="entry name" value="Adenine nucleotide alpha hydrolases-like"/>
    <property type="match status" value="2"/>
</dbReference>
<evidence type="ECO:0000256" key="4">
    <source>
        <dbReference type="ARBA" id="ARBA00037131"/>
    </source>
</evidence>
<evidence type="ECO:0000256" key="3">
    <source>
        <dbReference type="ARBA" id="ARBA00022490"/>
    </source>
</evidence>
<dbReference type="EMBL" id="NVUL01000057">
    <property type="protein sequence ID" value="PCI76432.1"/>
    <property type="molecule type" value="Genomic_DNA"/>
</dbReference>
<dbReference type="GO" id="GO:0005737">
    <property type="term" value="C:cytoplasm"/>
    <property type="evidence" value="ECO:0007669"/>
    <property type="project" value="UniProtKB-SubCell"/>
</dbReference>
<dbReference type="Pfam" id="PF00582">
    <property type="entry name" value="Usp"/>
    <property type="match status" value="2"/>
</dbReference>
<keyword evidence="5" id="KW-0175">Coiled coil</keyword>
<feature type="coiled-coil region" evidence="5">
    <location>
        <begin position="56"/>
        <end position="86"/>
    </location>
</feature>
<dbReference type="Proteomes" id="UP000218767">
    <property type="component" value="Unassembled WGS sequence"/>
</dbReference>
<evidence type="ECO:0000313" key="8">
    <source>
        <dbReference type="Proteomes" id="UP000218767"/>
    </source>
</evidence>
<reference evidence="8" key="1">
    <citation type="submission" date="2017-08" db="EMBL/GenBank/DDBJ databases">
        <title>A dynamic microbial community with high functional redundancy inhabits the cold, oxic subseafloor aquifer.</title>
        <authorList>
            <person name="Tully B.J."/>
            <person name="Wheat C.G."/>
            <person name="Glazer B.T."/>
            <person name="Huber J.A."/>
        </authorList>
    </citation>
    <scope>NUCLEOTIDE SEQUENCE [LARGE SCALE GENOMIC DNA]</scope>
</reference>
<dbReference type="PANTHER" id="PTHR47892:SF1">
    <property type="entry name" value="UNIVERSAL STRESS PROTEIN E"/>
    <property type="match status" value="1"/>
</dbReference>
<comment type="caution">
    <text evidence="7">The sequence shown here is derived from an EMBL/GenBank/DDBJ whole genome shotgun (WGS) entry which is preliminary data.</text>
</comment>
<dbReference type="InterPro" id="IPR006016">
    <property type="entry name" value="UspA"/>
</dbReference>
<dbReference type="Gene3D" id="3.40.50.12370">
    <property type="match status" value="1"/>
</dbReference>
<evidence type="ECO:0000313" key="7">
    <source>
        <dbReference type="EMBL" id="PCI76432.1"/>
    </source>
</evidence>
<evidence type="ECO:0000259" key="6">
    <source>
        <dbReference type="Pfam" id="PF00582"/>
    </source>
</evidence>
<sequence>MMVKIDSVVALVDLNDEYEGVIEKAASIAGANNANLELVCIEYSSYFEDGHYFDPIQAAELRLQMLEEHRLRLDEIAATLKDEELKVDTFAAWGHPSYKSLNEHIKHPESTLVVKSTKHHNKIARLFLSNEDWDLIRHCASSLLLVKGQPWSKEPVFVTAIDPNHANDKPAALDVKMVACSQVLAGACGGSVHLFHSDSVPPFMGVYSLIMNEEDKSEKLAEFGRRAGIETSHCHWTDSPIENSLPKLLDKLDASAVVMGAISRSGIDRVLIGSTAERLLDLIDRDVLIVKPD</sequence>
<accession>A0A2A4X160</accession>
<protein>
    <recommendedName>
        <fullName evidence="6">UspA domain-containing protein</fullName>
    </recommendedName>
</protein>
<comment type="function">
    <text evidence="4">Required for resistance to DNA-damaging agents.</text>
</comment>